<reference evidence="1" key="2">
    <citation type="submission" date="2025-09" db="UniProtKB">
        <authorList>
            <consortium name="Ensembl"/>
        </authorList>
    </citation>
    <scope>IDENTIFICATION</scope>
</reference>
<evidence type="ECO:0000313" key="2">
    <source>
        <dbReference type="Proteomes" id="UP000257200"/>
    </source>
</evidence>
<name>A0A3Q1GNZ0_9TELE</name>
<accession>A0A3Q1GNZ0</accession>
<organism evidence="1 2">
    <name type="scientific">Acanthochromis polyacanthus</name>
    <name type="common">spiny chromis</name>
    <dbReference type="NCBI Taxonomy" id="80966"/>
    <lineage>
        <taxon>Eukaryota</taxon>
        <taxon>Metazoa</taxon>
        <taxon>Chordata</taxon>
        <taxon>Craniata</taxon>
        <taxon>Vertebrata</taxon>
        <taxon>Euteleostomi</taxon>
        <taxon>Actinopterygii</taxon>
        <taxon>Neopterygii</taxon>
        <taxon>Teleostei</taxon>
        <taxon>Neoteleostei</taxon>
        <taxon>Acanthomorphata</taxon>
        <taxon>Ovalentaria</taxon>
        <taxon>Pomacentridae</taxon>
        <taxon>Acanthochromis</taxon>
    </lineage>
</organism>
<proteinExistence type="predicted"/>
<keyword evidence="2" id="KW-1185">Reference proteome</keyword>
<dbReference type="AlphaFoldDB" id="A0A3Q1GNZ0"/>
<evidence type="ECO:0000313" key="1">
    <source>
        <dbReference type="Ensembl" id="ENSAPOP00000032476.1"/>
    </source>
</evidence>
<dbReference type="Ensembl" id="ENSAPOT00000026435.1">
    <property type="protein sequence ID" value="ENSAPOP00000032476.1"/>
    <property type="gene ID" value="ENSAPOG00000020419.1"/>
</dbReference>
<dbReference type="STRING" id="80966.ENSAPOP00000032476"/>
<dbReference type="InParanoid" id="A0A3Q1GNZ0"/>
<sequence length="214" mass="23639">MSSICQIGKLLKTDCDKTVYTRKVGRLALADFGLNEIDLTGEICLHHYEHFVNSYENYQRKSADPGNIHKKPLRNSLRVITIDIVKSNFCAPSSVKPGMKLCQNCEVRALSGEFLHESMESSHCASEEDPTFEDAGKSSELTLLDQSVTAIGCSPIKVAHVHKLSVPKRKAYFLGLLSISICDCSCLCLEADCMLRKKQITAKGFGPCMIYLGS</sequence>
<dbReference type="Proteomes" id="UP000257200">
    <property type="component" value="Unplaced"/>
</dbReference>
<protein>
    <submittedName>
        <fullName evidence="1">Uncharacterized protein</fullName>
    </submittedName>
</protein>
<reference evidence="1" key="1">
    <citation type="submission" date="2025-08" db="UniProtKB">
        <authorList>
            <consortium name="Ensembl"/>
        </authorList>
    </citation>
    <scope>IDENTIFICATION</scope>
</reference>